<organism evidence="2 3">
    <name type="scientific">Hymenobacter aranciens</name>
    <dbReference type="NCBI Taxonomy" id="3063996"/>
    <lineage>
        <taxon>Bacteria</taxon>
        <taxon>Pseudomonadati</taxon>
        <taxon>Bacteroidota</taxon>
        <taxon>Cytophagia</taxon>
        <taxon>Cytophagales</taxon>
        <taxon>Hymenobacteraceae</taxon>
        <taxon>Hymenobacter</taxon>
    </lineage>
</organism>
<reference evidence="2" key="1">
    <citation type="submission" date="2023-07" db="EMBL/GenBank/DDBJ databases">
        <authorList>
            <person name="Kim M.K."/>
        </authorList>
    </citation>
    <scope>NUCLEOTIDE SEQUENCE</scope>
    <source>
        <strain evidence="2">ASUV-10-1</strain>
    </source>
</reference>
<dbReference type="EMBL" id="JAUQSY010000004">
    <property type="protein sequence ID" value="MDO7874604.1"/>
    <property type="molecule type" value="Genomic_DNA"/>
</dbReference>
<proteinExistence type="predicted"/>
<feature type="compositionally biased region" description="Basic residues" evidence="1">
    <location>
        <begin position="47"/>
        <end position="66"/>
    </location>
</feature>
<evidence type="ECO:0000313" key="3">
    <source>
        <dbReference type="Proteomes" id="UP001176429"/>
    </source>
</evidence>
<protein>
    <submittedName>
        <fullName evidence="2">Uncharacterized protein</fullName>
    </submittedName>
</protein>
<evidence type="ECO:0000313" key="2">
    <source>
        <dbReference type="EMBL" id="MDO7874604.1"/>
    </source>
</evidence>
<gene>
    <name evidence="2" type="ORF">Q5H93_07660</name>
</gene>
<sequence length="80" mass="9541">MRQELSKYFFVLKGDKKNKSAFLRFTGRLFLCIFAKKCCFATSGRKNGQKKPRYKGAGRGSEKKRKERRFKNAYFRELIF</sequence>
<accession>A0ABT9B8K7</accession>
<name>A0ABT9B8K7_9BACT</name>
<comment type="caution">
    <text evidence="2">The sequence shown here is derived from an EMBL/GenBank/DDBJ whole genome shotgun (WGS) entry which is preliminary data.</text>
</comment>
<dbReference type="Proteomes" id="UP001176429">
    <property type="component" value="Unassembled WGS sequence"/>
</dbReference>
<feature type="region of interest" description="Disordered" evidence="1">
    <location>
        <begin position="43"/>
        <end position="66"/>
    </location>
</feature>
<dbReference type="RefSeq" id="WP_305005917.1">
    <property type="nucleotide sequence ID" value="NZ_JAUQSY010000004.1"/>
</dbReference>
<evidence type="ECO:0000256" key="1">
    <source>
        <dbReference type="SAM" id="MobiDB-lite"/>
    </source>
</evidence>
<keyword evidence="3" id="KW-1185">Reference proteome</keyword>